<keyword evidence="3" id="KW-1185">Reference proteome</keyword>
<reference evidence="3" key="1">
    <citation type="journal article" date="2015" name="Nat. Genet.">
        <title>The genome and transcriptome of the zoonotic hookworm Ancylostoma ceylanicum identify infection-specific gene families.</title>
        <authorList>
            <person name="Schwarz E.M."/>
            <person name="Hu Y."/>
            <person name="Antoshechkin I."/>
            <person name="Miller M.M."/>
            <person name="Sternberg P.W."/>
            <person name="Aroian R.V."/>
        </authorList>
    </citation>
    <scope>NUCLEOTIDE SEQUENCE</scope>
    <source>
        <strain evidence="3">HY135</strain>
    </source>
</reference>
<evidence type="ECO:0000313" key="2">
    <source>
        <dbReference type="EMBL" id="EYC06795.1"/>
    </source>
</evidence>
<organism evidence="2 3">
    <name type="scientific">Ancylostoma ceylanicum</name>
    <dbReference type="NCBI Taxonomy" id="53326"/>
    <lineage>
        <taxon>Eukaryota</taxon>
        <taxon>Metazoa</taxon>
        <taxon>Ecdysozoa</taxon>
        <taxon>Nematoda</taxon>
        <taxon>Chromadorea</taxon>
        <taxon>Rhabditida</taxon>
        <taxon>Rhabditina</taxon>
        <taxon>Rhabditomorpha</taxon>
        <taxon>Strongyloidea</taxon>
        <taxon>Ancylostomatidae</taxon>
        <taxon>Ancylostomatinae</taxon>
        <taxon>Ancylostoma</taxon>
    </lineage>
</organism>
<sequence length="234" mass="26597">MNSFHLKEEPELSTGVNKLRKKGFTVIPMDGFFWGSQPCILDEIAESNKTLEWSRACHLVLNKIDNKYDVATLDVFESEGASTKEESALDDVNDMVNPPRILFRENGEVKIDYDAGTSHGRTQPENSTREQKSHRGGMELENKSFKSIQPSSISASTAKLEDKESGKKKQNLKSARSNKVKELRKVEHSCEYYDTQCDPNIVQDLFFTAPESFDDINKLNSANSPRRLRKSIFR</sequence>
<gene>
    <name evidence="2" type="primary">Acey_s0074.g897</name>
    <name evidence="2" type="ORF">Y032_0074g897</name>
</gene>
<feature type="region of interest" description="Disordered" evidence="1">
    <location>
        <begin position="114"/>
        <end position="180"/>
    </location>
</feature>
<protein>
    <submittedName>
        <fullName evidence="2">Uncharacterized protein</fullName>
    </submittedName>
</protein>
<evidence type="ECO:0000313" key="3">
    <source>
        <dbReference type="Proteomes" id="UP000024635"/>
    </source>
</evidence>
<feature type="compositionally biased region" description="Polar residues" evidence="1">
    <location>
        <begin position="145"/>
        <end position="157"/>
    </location>
</feature>
<dbReference type="EMBL" id="JARK01001410">
    <property type="protein sequence ID" value="EYC06795.1"/>
    <property type="molecule type" value="Genomic_DNA"/>
</dbReference>
<dbReference type="Proteomes" id="UP000024635">
    <property type="component" value="Unassembled WGS sequence"/>
</dbReference>
<name>A0A016TVF9_9BILA</name>
<proteinExistence type="predicted"/>
<comment type="caution">
    <text evidence="2">The sequence shown here is derived from an EMBL/GenBank/DDBJ whole genome shotgun (WGS) entry which is preliminary data.</text>
</comment>
<evidence type="ECO:0000256" key="1">
    <source>
        <dbReference type="SAM" id="MobiDB-lite"/>
    </source>
</evidence>
<dbReference type="AlphaFoldDB" id="A0A016TVF9"/>
<accession>A0A016TVF9</accession>
<feature type="compositionally biased region" description="Basic and acidic residues" evidence="1">
    <location>
        <begin position="127"/>
        <end position="144"/>
    </location>
</feature>